<dbReference type="EC" id="1.20.4.1" evidence="3"/>
<reference evidence="5 6" key="1">
    <citation type="journal article" date="2018" name="Emerg. Microbes Infect.">
        <title>Phenotypic and molecular analysis of nontypeable Group B streptococci: identification of cps2a and hybrid cps2a/cps5 Group B streptococcal capsule gene clusters.</title>
        <authorList>
            <person name="Alhhazmi A."/>
            <person name="Tyrrell G.J."/>
        </authorList>
    </citation>
    <scope>NUCLEOTIDE SEQUENCE [LARGE SCALE GENOMIC DNA]</scope>
    <source>
        <strain evidence="5 6">PLGBS17</strain>
    </source>
</reference>
<dbReference type="EMBL" id="QHGZ01000083">
    <property type="protein sequence ID" value="RDY85427.1"/>
    <property type="molecule type" value="Genomic_DNA"/>
</dbReference>
<organism evidence="5 6">
    <name type="scientific">Streptococcus agalactiae</name>
    <dbReference type="NCBI Taxonomy" id="1311"/>
    <lineage>
        <taxon>Bacteria</taxon>
        <taxon>Bacillati</taxon>
        <taxon>Bacillota</taxon>
        <taxon>Bacilli</taxon>
        <taxon>Lactobacillales</taxon>
        <taxon>Streptococcaceae</taxon>
        <taxon>Streptococcus</taxon>
    </lineage>
</organism>
<dbReference type="PANTHER" id="PTHR30041:SF5">
    <property type="entry name" value="ARSENATE REDUCTASE-RELATED"/>
    <property type="match status" value="1"/>
</dbReference>
<evidence type="ECO:0000313" key="5">
    <source>
        <dbReference type="EMBL" id="RDY85427.1"/>
    </source>
</evidence>
<evidence type="ECO:0000313" key="6">
    <source>
        <dbReference type="Proteomes" id="UP000256718"/>
    </source>
</evidence>
<dbReference type="InterPro" id="IPR036249">
    <property type="entry name" value="Thioredoxin-like_sf"/>
</dbReference>
<dbReference type="InterPro" id="IPR006660">
    <property type="entry name" value="Arsenate_reductase-like"/>
</dbReference>
<gene>
    <name evidence="5" type="ORF">C4618_02875</name>
</gene>
<dbReference type="Gene3D" id="3.40.30.10">
    <property type="entry name" value="Glutaredoxin"/>
    <property type="match status" value="1"/>
</dbReference>
<evidence type="ECO:0000256" key="4">
    <source>
        <dbReference type="PROSITE-ProRule" id="PRU01282"/>
    </source>
</evidence>
<proteinExistence type="inferred from homology"/>
<sequence length="120" mass="13683">RNVLAIIRHCGIEPEIIYYLKTPPSRMELVELLLEMKLSARELLRTDVPAYEKFNLESSSVTDEEMIDAMIQDPILINRPIVVTSKGAKLCRPCEAILTILPVKMEKDFVKEDGQIIQSL</sequence>
<accession>A0A7Z6RD78</accession>
<comment type="caution">
    <text evidence="5">The sequence shown here is derived from an EMBL/GenBank/DDBJ whole genome shotgun (WGS) entry which is preliminary data.</text>
</comment>
<evidence type="ECO:0000256" key="2">
    <source>
        <dbReference type="ARBA" id="ARBA00023002"/>
    </source>
</evidence>
<dbReference type="PROSITE" id="PS51353">
    <property type="entry name" value="ARSC"/>
    <property type="match status" value="1"/>
</dbReference>
<dbReference type="RefSeq" id="WP_154700875.1">
    <property type="nucleotide sequence ID" value="NZ_QHGZ01000083.1"/>
</dbReference>
<dbReference type="SUPFAM" id="SSF52833">
    <property type="entry name" value="Thioredoxin-like"/>
    <property type="match status" value="1"/>
</dbReference>
<evidence type="ECO:0000256" key="1">
    <source>
        <dbReference type="ARBA" id="ARBA00007198"/>
    </source>
</evidence>
<keyword evidence="2" id="KW-0560">Oxidoreductase</keyword>
<name>A0A7Z6RD78_STRAG</name>
<dbReference type="Pfam" id="PF03960">
    <property type="entry name" value="ArsC"/>
    <property type="match status" value="1"/>
</dbReference>
<dbReference type="PANTHER" id="PTHR30041">
    <property type="entry name" value="ARSENATE REDUCTASE"/>
    <property type="match status" value="1"/>
</dbReference>
<dbReference type="GO" id="GO:0008794">
    <property type="term" value="F:arsenate reductase (glutaredoxin) activity"/>
    <property type="evidence" value="ECO:0007669"/>
    <property type="project" value="UniProtKB-EC"/>
</dbReference>
<protein>
    <recommendedName>
        <fullName evidence="3">arsenate reductase (glutathione/glutaredoxin)</fullName>
        <ecNumber evidence="3">1.20.4.1</ecNumber>
    </recommendedName>
</protein>
<dbReference type="GO" id="GO:0046685">
    <property type="term" value="P:response to arsenic-containing substance"/>
    <property type="evidence" value="ECO:0007669"/>
    <property type="project" value="TreeGrafter"/>
</dbReference>
<comment type="similarity">
    <text evidence="1 4">Belongs to the ArsC family.</text>
</comment>
<dbReference type="Proteomes" id="UP000256718">
    <property type="component" value="Unassembled WGS sequence"/>
</dbReference>
<dbReference type="InterPro" id="IPR006659">
    <property type="entry name" value="Arsenate_reductase"/>
</dbReference>
<dbReference type="AlphaFoldDB" id="A0A7Z6RD78"/>
<evidence type="ECO:0000256" key="3">
    <source>
        <dbReference type="ARBA" id="ARBA00038969"/>
    </source>
</evidence>
<feature type="non-terminal residue" evidence="5">
    <location>
        <position position="1"/>
    </location>
</feature>
<dbReference type="CDD" id="cd03034">
    <property type="entry name" value="ArsC_ArsC"/>
    <property type="match status" value="1"/>
</dbReference>